<dbReference type="Proteomes" id="UP000799118">
    <property type="component" value="Unassembled WGS sequence"/>
</dbReference>
<name>A0A6A4HX23_9AGAR</name>
<keyword evidence="2" id="KW-1185">Reference proteome</keyword>
<reference evidence="1" key="1">
    <citation type="journal article" date="2019" name="Environ. Microbiol.">
        <title>Fungal ecological strategies reflected in gene transcription - a case study of two litter decomposers.</title>
        <authorList>
            <person name="Barbi F."/>
            <person name="Kohler A."/>
            <person name="Barry K."/>
            <person name="Baskaran P."/>
            <person name="Daum C."/>
            <person name="Fauchery L."/>
            <person name="Ihrmark K."/>
            <person name="Kuo A."/>
            <person name="LaButti K."/>
            <person name="Lipzen A."/>
            <person name="Morin E."/>
            <person name="Grigoriev I.V."/>
            <person name="Henrissat B."/>
            <person name="Lindahl B."/>
            <person name="Martin F."/>
        </authorList>
    </citation>
    <scope>NUCLEOTIDE SEQUENCE</scope>
    <source>
        <strain evidence="1">JB14</strain>
    </source>
</reference>
<dbReference type="AlphaFoldDB" id="A0A6A4HX23"/>
<dbReference type="GO" id="GO:0003676">
    <property type="term" value="F:nucleic acid binding"/>
    <property type="evidence" value="ECO:0007669"/>
    <property type="project" value="InterPro"/>
</dbReference>
<gene>
    <name evidence="1" type="ORF">BT96DRAFT_992328</name>
</gene>
<dbReference type="EMBL" id="ML769449">
    <property type="protein sequence ID" value="KAE9401125.1"/>
    <property type="molecule type" value="Genomic_DNA"/>
</dbReference>
<dbReference type="OrthoDB" id="2728078at2759"/>
<proteinExistence type="predicted"/>
<dbReference type="InterPro" id="IPR036397">
    <property type="entry name" value="RNaseH_sf"/>
</dbReference>
<evidence type="ECO:0000313" key="2">
    <source>
        <dbReference type="Proteomes" id="UP000799118"/>
    </source>
</evidence>
<organism evidence="1 2">
    <name type="scientific">Gymnopus androsaceus JB14</name>
    <dbReference type="NCBI Taxonomy" id="1447944"/>
    <lineage>
        <taxon>Eukaryota</taxon>
        <taxon>Fungi</taxon>
        <taxon>Dikarya</taxon>
        <taxon>Basidiomycota</taxon>
        <taxon>Agaricomycotina</taxon>
        <taxon>Agaricomycetes</taxon>
        <taxon>Agaricomycetidae</taxon>
        <taxon>Agaricales</taxon>
        <taxon>Marasmiineae</taxon>
        <taxon>Omphalotaceae</taxon>
        <taxon>Gymnopus</taxon>
    </lineage>
</organism>
<accession>A0A6A4HX23</accession>
<evidence type="ECO:0000313" key="1">
    <source>
        <dbReference type="EMBL" id="KAE9401125.1"/>
    </source>
</evidence>
<protein>
    <submittedName>
        <fullName evidence="1">Uncharacterized protein</fullName>
    </submittedName>
</protein>
<dbReference type="Gene3D" id="3.30.420.10">
    <property type="entry name" value="Ribonuclease H-like superfamily/Ribonuclease H"/>
    <property type="match status" value="1"/>
</dbReference>
<sequence>MEAKQHMISLTLGSITQYLTAANGMPDYVAKRLTKLQKTFLNAPVNEKTMAAEIHLGGKRMSNIETRNDAILLMQAKIYLELDSHLRPIWPYLADVIINKESNTTGGKTDQKSRVNTFIQTWEPKTHNLPPILKNMISKAKNYGVKFIAPKPSEALQLQMPLWHHIGADPAKRQLNNDSKSICLRQNHNVTLVKDAMKMIERFDSDEHIPVQGCKSGLHVAQRLNQLQEHWDPTSQPKSPELDYANLDLEEGDILFDTHLEIKNISDGFRVFTNWYCKNPQTAEAKAGGGIWFSQHDNQNQSITLPDDARQTLPTATAAAVLKGLQLQPKARPLWFNLLSQQFITNITQKLTEWDNKGFSGVKDAKIKGGHDSGSRFTWTCDAGNRRAKLATCDRFQTRGKPVNRYWDLLQVNRPVPV</sequence>